<feature type="region of interest" description="Disordered" evidence="17">
    <location>
        <begin position="1223"/>
        <end position="1248"/>
    </location>
</feature>
<dbReference type="SUPFAM" id="SSF81324">
    <property type="entry name" value="Voltage-gated potassium channels"/>
    <property type="match status" value="1"/>
</dbReference>
<evidence type="ECO:0000256" key="9">
    <source>
        <dbReference type="ARBA" id="ARBA00023065"/>
    </source>
</evidence>
<dbReference type="InterPro" id="IPR019594">
    <property type="entry name" value="Glu/Gly-bd"/>
</dbReference>
<keyword evidence="7 18" id="KW-1133">Transmembrane helix</keyword>
<keyword evidence="3" id="KW-0813">Transport</keyword>
<evidence type="ECO:0000256" key="16">
    <source>
        <dbReference type="ARBA" id="ARBA00034100"/>
    </source>
</evidence>
<comment type="subcellular location">
    <subcellularLocation>
        <location evidence="1">Membrane</location>
        <topology evidence="1">Multi-pass membrane protein</topology>
    </subcellularLocation>
    <subcellularLocation>
        <location evidence="16">Postsynaptic cell membrane</location>
    </subcellularLocation>
</comment>
<dbReference type="GO" id="GO:0045211">
    <property type="term" value="C:postsynaptic membrane"/>
    <property type="evidence" value="ECO:0007669"/>
    <property type="project" value="UniProtKB-SubCell"/>
</dbReference>
<dbReference type="PANTHER" id="PTHR18966">
    <property type="entry name" value="IONOTROPIC GLUTAMATE RECEPTOR"/>
    <property type="match status" value="1"/>
</dbReference>
<evidence type="ECO:0000256" key="17">
    <source>
        <dbReference type="SAM" id="MobiDB-lite"/>
    </source>
</evidence>
<evidence type="ECO:0000256" key="12">
    <source>
        <dbReference type="ARBA" id="ARBA00023180"/>
    </source>
</evidence>
<keyword evidence="6" id="KW-0862">Zinc</keyword>
<dbReference type="Pfam" id="PF10613">
    <property type="entry name" value="Lig_chan-Glu_bd"/>
    <property type="match status" value="1"/>
</dbReference>
<feature type="compositionally biased region" description="Polar residues" evidence="17">
    <location>
        <begin position="1077"/>
        <end position="1090"/>
    </location>
</feature>
<keyword evidence="13" id="KW-0628">Postsynaptic cell membrane</keyword>
<keyword evidence="5" id="KW-0479">Metal-binding</keyword>
<evidence type="ECO:0000256" key="8">
    <source>
        <dbReference type="ARBA" id="ARBA00023018"/>
    </source>
</evidence>
<dbReference type="GO" id="GO:0015276">
    <property type="term" value="F:ligand-gated monoatomic ion channel activity"/>
    <property type="evidence" value="ECO:0007669"/>
    <property type="project" value="InterPro"/>
</dbReference>
<feature type="domain" description="Ionotropic glutamate receptor C-terminal" evidence="20">
    <location>
        <begin position="573"/>
        <end position="999"/>
    </location>
</feature>
<evidence type="ECO:0000256" key="4">
    <source>
        <dbReference type="ARBA" id="ARBA00022692"/>
    </source>
</evidence>
<evidence type="ECO:0000259" key="20">
    <source>
        <dbReference type="SMART" id="SM00079"/>
    </source>
</evidence>
<sequence length="1248" mass="142024">MNSKNFLLIWFLIYLKVILFKHAETSGTHRFTIGAVLSSKQSREDFLKEMEIVQRELPANVVVQAKTVPMHTNPIQTANEVCSNLIPHQVHTVVVSHLPDLYTNKTFVTTDQNSASSVSFTCGFLGIPVISISNRNSALSDKQLHRTFLRTVPAFTNQAKIWLLLLRRLRYNNFILIHRADQEGLSALSKLNEWAHKLKMHMERVIAFESIFSGLKKDRNFIDDDKKFEQFYNRKNDNNNDNNFDEIISIPSVDNQVSQFSYNGTQLRTKFENVLRSTNCRVFLLYANTPEEAMYVIRVARSLNMFSPGFVWILSEQSLLSPSLAGAQLSDIPEGVLATKLSSKASQERSHIKDAVRLITNSLKKLTNEIENIASNSPPSDCNTTSYQNWGLGLKMLQLLRSEVINNGSTGRLAFDYKGDRLETEYEIVNIQYQKTNTDTKIEKKIVGLYYHNNLANMTQLQVNLSDIKWPGGVQEQPLGYFVPTHLNIVTLPEQPFVEKRKVLLKDKSKEYDLQQNIKDNYFNNNVNQIKMHHITNDSLNLNSINNLNKFLTINNTETPDYLLVQRSTSKLQYLCKSNEVHCPHYNQTTETTDHYCCSGYCIDLLLRIADALNFTFNLYQVQDLSYGSKKYLENRVEWNGLIGELLSKRADMAIGTLTINPERAKVIDFSKPFKYQGIGMLQLRVSKGTRLASFLQPFHGNLWILVLFSVHVVGLVLFLLDRLSPFGQSKFDENNEFNESDTCVNTDIDNSKTRASSSLAQQQTSQNINSFLKRKQSALSSLHNLFTSIDDSCGHDEEPGERPLTLSGAIWFSWGVLLNSGVGEKTPRSFSARVLGMVWAGFAMIVVASYTANLTAFLVLDSSETQIQNLDDARLRNPAEGFTYGTVKDSNVDLYFRGQIVLSNMYRLMEENNRATAQEAIDAVKKGDMNVFFWDSPRLEYEASRDCDLVISGETFGRSGYGIALQKNSFWTERVTLQILRLIESGFMETLDNKWILRTDKQCDKDLEGFPTTLGLENMAGVFKLVGVGILVSCGLIFIEITYKRKRLNRIRSLTSAKRCALTWRMKVKQRKETNTLRAKTISHTNIETKPNLENKKKTKAQNHQNKKNDNYNLQPNYSNYITNQQIYPFTVEQGVNDLRLMDSNKSAYLHHSGNPNVISPTFMNSSVNNLTNIKNKAGGFNQTPMPAAYNRSANSSAQIIRRTPGPPVKLKRADMYIATRPNKETYNDFDIPPPPPPPSHHRRGFK</sequence>
<feature type="transmembrane region" description="Helical" evidence="18">
    <location>
        <begin position="1023"/>
        <end position="1044"/>
    </location>
</feature>
<feature type="transmembrane region" description="Helical" evidence="18">
    <location>
        <begin position="703"/>
        <end position="721"/>
    </location>
</feature>
<keyword evidence="19" id="KW-0732">Signal</keyword>
<dbReference type="SMART" id="SM00918">
    <property type="entry name" value="Lig_chan-Glu_bd"/>
    <property type="match status" value="1"/>
</dbReference>
<keyword evidence="11 22" id="KW-0675">Receptor</keyword>
<name>A0AAN0LJ07_9ACAR</name>
<dbReference type="EMBL" id="PP154984">
    <property type="protein sequence ID" value="WRW34058.1"/>
    <property type="molecule type" value="mRNA"/>
</dbReference>
<evidence type="ECO:0000256" key="14">
    <source>
        <dbReference type="ARBA" id="ARBA00023286"/>
    </source>
</evidence>
<evidence type="ECO:0000256" key="11">
    <source>
        <dbReference type="ARBA" id="ARBA00023170"/>
    </source>
</evidence>
<dbReference type="SUPFAM" id="SSF53822">
    <property type="entry name" value="Periplasmic binding protein-like I"/>
    <property type="match status" value="1"/>
</dbReference>
<feature type="chain" id="PRO_5042818837" evidence="19">
    <location>
        <begin position="24"/>
        <end position="1248"/>
    </location>
</feature>
<protein>
    <submittedName>
        <fullName evidence="22">Glutamate [NMDA] receptor subunit 1</fullName>
    </submittedName>
</protein>
<dbReference type="Gene3D" id="3.40.190.10">
    <property type="entry name" value="Periplasmic binding protein-like II"/>
    <property type="match status" value="2"/>
</dbReference>
<proteinExistence type="evidence at transcript level"/>
<evidence type="ECO:0000256" key="19">
    <source>
        <dbReference type="SAM" id="SignalP"/>
    </source>
</evidence>
<dbReference type="FunFam" id="3.40.190.10:FF:000010">
    <property type="entry name" value="glutamate receptor ionotropic, NMDA 1 isoform X1"/>
    <property type="match status" value="1"/>
</dbReference>
<dbReference type="InterPro" id="IPR028082">
    <property type="entry name" value="Peripla_BP_I"/>
</dbReference>
<keyword evidence="10 18" id="KW-0472">Membrane</keyword>
<organism evidence="22">
    <name type="scientific">Polyphagotarsonemus latus</name>
    <dbReference type="NCBI Taxonomy" id="1204166"/>
    <lineage>
        <taxon>Eukaryota</taxon>
        <taxon>Metazoa</taxon>
        <taxon>Ecdysozoa</taxon>
        <taxon>Arthropoda</taxon>
        <taxon>Chelicerata</taxon>
        <taxon>Arachnida</taxon>
        <taxon>Acari</taxon>
        <taxon>Acariformes</taxon>
        <taxon>Trombidiformes</taxon>
        <taxon>Prostigmata</taxon>
        <taxon>Eleutherengona</taxon>
        <taxon>Heterostigmata</taxon>
        <taxon>Tarsonemoidea</taxon>
        <taxon>Tarsonemidae</taxon>
        <taxon>Polyphagotarsonemus</taxon>
    </lineage>
</organism>
<evidence type="ECO:0000256" key="2">
    <source>
        <dbReference type="ARBA" id="ARBA00008685"/>
    </source>
</evidence>
<dbReference type="SMART" id="SM00079">
    <property type="entry name" value="PBPe"/>
    <property type="match status" value="1"/>
</dbReference>
<evidence type="ECO:0000256" key="15">
    <source>
        <dbReference type="ARBA" id="ARBA00023303"/>
    </source>
</evidence>
<dbReference type="InterPro" id="IPR001320">
    <property type="entry name" value="Iontro_rcpt_C"/>
</dbReference>
<dbReference type="InterPro" id="IPR015683">
    <property type="entry name" value="Ionotropic_Glu_rcpt"/>
</dbReference>
<evidence type="ECO:0000259" key="21">
    <source>
        <dbReference type="SMART" id="SM00918"/>
    </source>
</evidence>
<evidence type="ECO:0000256" key="1">
    <source>
        <dbReference type="ARBA" id="ARBA00004141"/>
    </source>
</evidence>
<dbReference type="Pfam" id="PF00060">
    <property type="entry name" value="Lig_chan"/>
    <property type="match status" value="1"/>
</dbReference>
<evidence type="ECO:0000256" key="13">
    <source>
        <dbReference type="ARBA" id="ARBA00023257"/>
    </source>
</evidence>
<dbReference type="AlphaFoldDB" id="A0AAN0LJ07"/>
<dbReference type="GO" id="GO:0046872">
    <property type="term" value="F:metal ion binding"/>
    <property type="evidence" value="ECO:0007669"/>
    <property type="project" value="UniProtKB-KW"/>
</dbReference>
<dbReference type="InterPro" id="IPR001828">
    <property type="entry name" value="ANF_lig-bd_rcpt"/>
</dbReference>
<dbReference type="Pfam" id="PF01094">
    <property type="entry name" value="ANF_receptor"/>
    <property type="match status" value="1"/>
</dbReference>
<feature type="domain" description="Ionotropic glutamate receptor L-glutamate and glycine-binding" evidence="21">
    <location>
        <begin position="585"/>
        <end position="648"/>
    </location>
</feature>
<feature type="region of interest" description="Disordered" evidence="17">
    <location>
        <begin position="1075"/>
        <end position="1115"/>
    </location>
</feature>
<comment type="similarity">
    <text evidence="2">Belongs to the glutamate-gated ion channel (TC 1.A.10.1) family.</text>
</comment>
<feature type="signal peptide" evidence="19">
    <location>
        <begin position="1"/>
        <end position="23"/>
    </location>
</feature>
<evidence type="ECO:0000256" key="7">
    <source>
        <dbReference type="ARBA" id="ARBA00022989"/>
    </source>
</evidence>
<evidence type="ECO:0000256" key="5">
    <source>
        <dbReference type="ARBA" id="ARBA00022723"/>
    </source>
</evidence>
<evidence type="ECO:0000256" key="6">
    <source>
        <dbReference type="ARBA" id="ARBA00022833"/>
    </source>
</evidence>
<keyword evidence="15" id="KW-0407">Ion channel</keyword>
<dbReference type="Gene3D" id="1.10.287.70">
    <property type="match status" value="1"/>
</dbReference>
<evidence type="ECO:0000256" key="10">
    <source>
        <dbReference type="ARBA" id="ARBA00023136"/>
    </source>
</evidence>
<evidence type="ECO:0000313" key="22">
    <source>
        <dbReference type="EMBL" id="WRW34058.1"/>
    </source>
</evidence>
<dbReference type="Gene3D" id="3.40.50.2300">
    <property type="match status" value="3"/>
</dbReference>
<dbReference type="FunFam" id="3.40.190.10:FF:000009">
    <property type="entry name" value="Putative glutamate receptor ionotropic NMDA 2B"/>
    <property type="match status" value="1"/>
</dbReference>
<keyword evidence="14" id="KW-1071">Ligand-gated ion channel</keyword>
<feature type="transmembrane region" description="Helical" evidence="18">
    <location>
        <begin position="835"/>
        <end position="861"/>
    </location>
</feature>
<keyword evidence="8" id="KW-0770">Synapse</keyword>
<keyword evidence="4 18" id="KW-0812">Transmembrane</keyword>
<evidence type="ECO:0000256" key="3">
    <source>
        <dbReference type="ARBA" id="ARBA00022448"/>
    </source>
</evidence>
<accession>A0AAN0LJ07</accession>
<keyword evidence="9" id="KW-0406">Ion transport</keyword>
<evidence type="ECO:0000256" key="18">
    <source>
        <dbReference type="SAM" id="Phobius"/>
    </source>
</evidence>
<keyword evidence="12" id="KW-0325">Glycoprotein</keyword>
<dbReference type="SUPFAM" id="SSF53850">
    <property type="entry name" value="Periplasmic binding protein-like II"/>
    <property type="match status" value="1"/>
</dbReference>
<reference evidence="22" key="1">
    <citation type="submission" date="2024-01" db="EMBL/GenBank/DDBJ databases">
        <title>Genome insights into chemosensory and detoxification machineries of broad mite, Polyphagotarsonemus latus (Tarsonemidae: Acari).</title>
        <authorList>
            <person name="Muthugoundar M."/>
            <person name="P J A."/>
            <person name="Augustine N."/>
        </authorList>
    </citation>
    <scope>NUCLEOTIDE SEQUENCE</scope>
</reference>